<reference evidence="3" key="3">
    <citation type="submission" date="2020-12" db="UniProtKB">
        <authorList>
            <consortium name="EnsemblPlants"/>
        </authorList>
    </citation>
    <scope>IDENTIFICATION</scope>
</reference>
<dbReference type="Proteomes" id="UP000006727">
    <property type="component" value="Chromosome 12"/>
</dbReference>
<evidence type="ECO:0000259" key="1">
    <source>
        <dbReference type="Pfam" id="PF22936"/>
    </source>
</evidence>
<proteinExistence type="predicted"/>
<dbReference type="InterPro" id="IPR054722">
    <property type="entry name" value="PolX-like_BBD"/>
</dbReference>
<evidence type="ECO:0000313" key="3">
    <source>
        <dbReference type="EnsemblPlants" id="Pp3c12_19340V3.1"/>
    </source>
</evidence>
<reference evidence="2 4" key="1">
    <citation type="journal article" date="2008" name="Science">
        <title>The Physcomitrella genome reveals evolutionary insights into the conquest of land by plants.</title>
        <authorList>
            <person name="Rensing S."/>
            <person name="Lang D."/>
            <person name="Zimmer A."/>
            <person name="Terry A."/>
            <person name="Salamov A."/>
            <person name="Shapiro H."/>
            <person name="Nishiyama T."/>
            <person name="Perroud P.-F."/>
            <person name="Lindquist E."/>
            <person name="Kamisugi Y."/>
            <person name="Tanahashi T."/>
            <person name="Sakakibara K."/>
            <person name="Fujita T."/>
            <person name="Oishi K."/>
            <person name="Shin-I T."/>
            <person name="Kuroki Y."/>
            <person name="Toyoda A."/>
            <person name="Suzuki Y."/>
            <person name="Hashimoto A."/>
            <person name="Yamaguchi K."/>
            <person name="Sugano A."/>
            <person name="Kohara Y."/>
            <person name="Fujiyama A."/>
            <person name="Anterola A."/>
            <person name="Aoki S."/>
            <person name="Ashton N."/>
            <person name="Barbazuk W.B."/>
            <person name="Barker E."/>
            <person name="Bennetzen J."/>
            <person name="Bezanilla M."/>
            <person name="Blankenship R."/>
            <person name="Cho S.H."/>
            <person name="Dutcher S."/>
            <person name="Estelle M."/>
            <person name="Fawcett J.A."/>
            <person name="Gundlach H."/>
            <person name="Hanada K."/>
            <person name="Heyl A."/>
            <person name="Hicks K.A."/>
            <person name="Hugh J."/>
            <person name="Lohr M."/>
            <person name="Mayer K."/>
            <person name="Melkozernov A."/>
            <person name="Murata T."/>
            <person name="Nelson D."/>
            <person name="Pils B."/>
            <person name="Prigge M."/>
            <person name="Reiss B."/>
            <person name="Renner T."/>
            <person name="Rombauts S."/>
            <person name="Rushton P."/>
            <person name="Sanderfoot A."/>
            <person name="Schween G."/>
            <person name="Shiu S.-H."/>
            <person name="Stueber K."/>
            <person name="Theodoulou F.L."/>
            <person name="Tu H."/>
            <person name="Van de Peer Y."/>
            <person name="Verrier P.J."/>
            <person name="Waters E."/>
            <person name="Wood A."/>
            <person name="Yang L."/>
            <person name="Cove D."/>
            <person name="Cuming A."/>
            <person name="Hasebe M."/>
            <person name="Lucas S."/>
            <person name="Mishler D.B."/>
            <person name="Reski R."/>
            <person name="Grigoriev I."/>
            <person name="Quatrano R.S."/>
            <person name="Boore J.L."/>
        </authorList>
    </citation>
    <scope>NUCLEOTIDE SEQUENCE [LARGE SCALE GENOMIC DNA]</scope>
    <source>
        <strain evidence="3 4">cv. Gransden 2004</strain>
    </source>
</reference>
<evidence type="ECO:0000313" key="2">
    <source>
        <dbReference type="EMBL" id="PNR44112.1"/>
    </source>
</evidence>
<name>A0A2K1JRF4_PHYPA</name>
<accession>A0A2K1JRF4</accession>
<dbReference type="Pfam" id="PF22936">
    <property type="entry name" value="Pol_BBD"/>
    <property type="match status" value="1"/>
</dbReference>
<dbReference type="Gramene" id="Pp3c12_19340V3.1">
    <property type="protein sequence ID" value="Pp3c12_19340V3.1"/>
    <property type="gene ID" value="Pp3c12_19340"/>
</dbReference>
<gene>
    <name evidence="2" type="ORF">PHYPA_016496</name>
</gene>
<sequence>MVSTSNPNDWYLDSGAIRHITGSRDSLNTVKNQSSSKKTVTTAGREKHRIEKIKLNDVLYIFSLKCNLMLVCTLADKRNTVVFMNDKCFVLNNPDNRLIIESGSRDNINNL</sequence>
<feature type="domain" description="Retrovirus-related Pol polyprotein from transposon TNT 1-94-like beta-barrel" evidence="1">
    <location>
        <begin position="10"/>
        <end position="77"/>
    </location>
</feature>
<dbReference type="EnsemblPlants" id="Pp3c12_19340V3.1">
    <property type="protein sequence ID" value="Pp3c12_19340V3.1"/>
    <property type="gene ID" value="Pp3c12_19340"/>
</dbReference>
<dbReference type="EMBL" id="ABEU02000012">
    <property type="protein sequence ID" value="PNR44112.1"/>
    <property type="molecule type" value="Genomic_DNA"/>
</dbReference>
<organism evidence="2">
    <name type="scientific">Physcomitrium patens</name>
    <name type="common">Spreading-leaved earth moss</name>
    <name type="synonym">Physcomitrella patens</name>
    <dbReference type="NCBI Taxonomy" id="3218"/>
    <lineage>
        <taxon>Eukaryota</taxon>
        <taxon>Viridiplantae</taxon>
        <taxon>Streptophyta</taxon>
        <taxon>Embryophyta</taxon>
        <taxon>Bryophyta</taxon>
        <taxon>Bryophytina</taxon>
        <taxon>Bryopsida</taxon>
        <taxon>Funariidae</taxon>
        <taxon>Funariales</taxon>
        <taxon>Funariaceae</taxon>
        <taxon>Physcomitrium</taxon>
    </lineage>
</organism>
<dbReference type="AlphaFoldDB" id="A0A2K1JRF4"/>
<dbReference type="InParanoid" id="A0A2K1JRF4"/>
<protein>
    <recommendedName>
        <fullName evidence="1">Retrovirus-related Pol polyprotein from transposon TNT 1-94-like beta-barrel domain-containing protein</fullName>
    </recommendedName>
</protein>
<reference evidence="2 4" key="2">
    <citation type="journal article" date="2018" name="Plant J.">
        <title>The Physcomitrella patens chromosome-scale assembly reveals moss genome structure and evolution.</title>
        <authorList>
            <person name="Lang D."/>
            <person name="Ullrich K.K."/>
            <person name="Murat F."/>
            <person name="Fuchs J."/>
            <person name="Jenkins J."/>
            <person name="Haas F.B."/>
            <person name="Piednoel M."/>
            <person name="Gundlach H."/>
            <person name="Van Bel M."/>
            <person name="Meyberg R."/>
            <person name="Vives C."/>
            <person name="Morata J."/>
            <person name="Symeonidi A."/>
            <person name="Hiss M."/>
            <person name="Muchero W."/>
            <person name="Kamisugi Y."/>
            <person name="Saleh O."/>
            <person name="Blanc G."/>
            <person name="Decker E.L."/>
            <person name="van Gessel N."/>
            <person name="Grimwood J."/>
            <person name="Hayes R.D."/>
            <person name="Graham S.W."/>
            <person name="Gunter L.E."/>
            <person name="McDaniel S.F."/>
            <person name="Hoernstein S.N.W."/>
            <person name="Larsson A."/>
            <person name="Li F.W."/>
            <person name="Perroud P.F."/>
            <person name="Phillips J."/>
            <person name="Ranjan P."/>
            <person name="Rokshar D.S."/>
            <person name="Rothfels C.J."/>
            <person name="Schneider L."/>
            <person name="Shu S."/>
            <person name="Stevenson D.W."/>
            <person name="Thummler F."/>
            <person name="Tillich M."/>
            <person name="Villarreal Aguilar J.C."/>
            <person name="Widiez T."/>
            <person name="Wong G.K."/>
            <person name="Wymore A."/>
            <person name="Zhang Y."/>
            <person name="Zimmer A.D."/>
            <person name="Quatrano R.S."/>
            <person name="Mayer K.F.X."/>
            <person name="Goodstein D."/>
            <person name="Casacuberta J.M."/>
            <person name="Vandepoele K."/>
            <person name="Reski R."/>
            <person name="Cuming A.C."/>
            <person name="Tuskan G.A."/>
            <person name="Maumus F."/>
            <person name="Salse J."/>
            <person name="Schmutz J."/>
            <person name="Rensing S.A."/>
        </authorList>
    </citation>
    <scope>NUCLEOTIDE SEQUENCE [LARGE SCALE GENOMIC DNA]</scope>
    <source>
        <strain evidence="3 4">cv. Gransden 2004</strain>
    </source>
</reference>
<keyword evidence="4" id="KW-1185">Reference proteome</keyword>
<evidence type="ECO:0000313" key="4">
    <source>
        <dbReference type="Proteomes" id="UP000006727"/>
    </source>
</evidence>